<accession>A0AAQ3P2I1</accession>
<sequence length="122" mass="14427">MVDGYSSMISCCIDYEKSKIIGFCDYCHILMQHLLSMVIHNVLLDHVISLSVEFYSFLKYLCYKRLNVLDLDNQQHCIVVALFHLESFFAFIILHCDDPFNSSYCRRRETWKISLLLLDVFN</sequence>
<evidence type="ECO:0000313" key="2">
    <source>
        <dbReference type="Proteomes" id="UP001374535"/>
    </source>
</evidence>
<dbReference type="AlphaFoldDB" id="A0AAQ3P2I1"/>
<reference evidence="1 2" key="1">
    <citation type="journal article" date="2023" name="Life. Sci Alliance">
        <title>Evolutionary insights into 3D genome organization and epigenetic landscape of Vigna mungo.</title>
        <authorList>
            <person name="Junaid A."/>
            <person name="Singh B."/>
            <person name="Bhatia S."/>
        </authorList>
    </citation>
    <scope>NUCLEOTIDE SEQUENCE [LARGE SCALE GENOMIC DNA]</scope>
    <source>
        <strain evidence="1">Urdbean</strain>
    </source>
</reference>
<dbReference type="Proteomes" id="UP001374535">
    <property type="component" value="Chromosome 2"/>
</dbReference>
<keyword evidence="2" id="KW-1185">Reference proteome</keyword>
<organism evidence="1 2">
    <name type="scientific">Vigna mungo</name>
    <name type="common">Black gram</name>
    <name type="synonym">Phaseolus mungo</name>
    <dbReference type="NCBI Taxonomy" id="3915"/>
    <lineage>
        <taxon>Eukaryota</taxon>
        <taxon>Viridiplantae</taxon>
        <taxon>Streptophyta</taxon>
        <taxon>Embryophyta</taxon>
        <taxon>Tracheophyta</taxon>
        <taxon>Spermatophyta</taxon>
        <taxon>Magnoliopsida</taxon>
        <taxon>eudicotyledons</taxon>
        <taxon>Gunneridae</taxon>
        <taxon>Pentapetalae</taxon>
        <taxon>rosids</taxon>
        <taxon>fabids</taxon>
        <taxon>Fabales</taxon>
        <taxon>Fabaceae</taxon>
        <taxon>Papilionoideae</taxon>
        <taxon>50 kb inversion clade</taxon>
        <taxon>NPAAA clade</taxon>
        <taxon>indigoferoid/millettioid clade</taxon>
        <taxon>Phaseoleae</taxon>
        <taxon>Vigna</taxon>
    </lineage>
</organism>
<protein>
    <submittedName>
        <fullName evidence="1">Uncharacterized protein</fullName>
    </submittedName>
</protein>
<proteinExistence type="predicted"/>
<dbReference type="EMBL" id="CP144699">
    <property type="protein sequence ID" value="WVZ19611.1"/>
    <property type="molecule type" value="Genomic_DNA"/>
</dbReference>
<evidence type="ECO:0000313" key="1">
    <source>
        <dbReference type="EMBL" id="WVZ19611.1"/>
    </source>
</evidence>
<gene>
    <name evidence="1" type="ORF">V8G54_006933</name>
</gene>
<name>A0AAQ3P2I1_VIGMU</name>